<dbReference type="GO" id="GO:0000435">
    <property type="term" value="P:positive regulation of transcription from RNA polymerase II promoter by galactose"/>
    <property type="evidence" value="ECO:0007669"/>
    <property type="project" value="TreeGrafter"/>
</dbReference>
<dbReference type="CDD" id="cd12148">
    <property type="entry name" value="fungal_TF_MHR"/>
    <property type="match status" value="1"/>
</dbReference>
<evidence type="ECO:0000256" key="4">
    <source>
        <dbReference type="ARBA" id="ARBA00023163"/>
    </source>
</evidence>
<keyword evidence="1" id="KW-0479">Metal-binding</keyword>
<feature type="region of interest" description="Disordered" evidence="6">
    <location>
        <begin position="1"/>
        <end position="30"/>
    </location>
</feature>
<feature type="domain" description="Xylanolytic transcriptional activator regulatory" evidence="7">
    <location>
        <begin position="320"/>
        <end position="392"/>
    </location>
</feature>
<gene>
    <name evidence="8" type="ORF">Aspvir_003268</name>
</gene>
<dbReference type="RefSeq" id="XP_043130788.1">
    <property type="nucleotide sequence ID" value="XM_043274853.1"/>
</dbReference>
<dbReference type="GO" id="GO:0005634">
    <property type="term" value="C:nucleus"/>
    <property type="evidence" value="ECO:0007669"/>
    <property type="project" value="TreeGrafter"/>
</dbReference>
<organism evidence="8 9">
    <name type="scientific">Aspergillus viridinutans</name>
    <dbReference type="NCBI Taxonomy" id="75553"/>
    <lineage>
        <taxon>Eukaryota</taxon>
        <taxon>Fungi</taxon>
        <taxon>Dikarya</taxon>
        <taxon>Ascomycota</taxon>
        <taxon>Pezizomycotina</taxon>
        <taxon>Eurotiomycetes</taxon>
        <taxon>Eurotiomycetidae</taxon>
        <taxon>Eurotiales</taxon>
        <taxon>Aspergillaceae</taxon>
        <taxon>Aspergillus</taxon>
        <taxon>Aspergillus subgen. Fumigati</taxon>
    </lineage>
</organism>
<dbReference type="PANTHER" id="PTHR47424">
    <property type="entry name" value="REGULATORY PROTEIN GAL4"/>
    <property type="match status" value="1"/>
</dbReference>
<dbReference type="GeneID" id="66931250"/>
<dbReference type="CDD" id="cd00067">
    <property type="entry name" value="GAL4"/>
    <property type="match status" value="1"/>
</dbReference>
<keyword evidence="2" id="KW-0805">Transcription regulation</keyword>
<dbReference type="Pfam" id="PF04082">
    <property type="entry name" value="Fungal_trans"/>
    <property type="match status" value="1"/>
</dbReference>
<dbReference type="EMBL" id="BOPL01000014">
    <property type="protein sequence ID" value="GIK07602.1"/>
    <property type="molecule type" value="Genomic_DNA"/>
</dbReference>
<evidence type="ECO:0000313" key="9">
    <source>
        <dbReference type="Proteomes" id="UP000710440"/>
    </source>
</evidence>
<evidence type="ECO:0000256" key="2">
    <source>
        <dbReference type="ARBA" id="ARBA00023015"/>
    </source>
</evidence>
<dbReference type="OrthoDB" id="2283488at2759"/>
<proteinExistence type="predicted"/>
<accession>A0A9P3F6I4</accession>
<evidence type="ECO:0000256" key="5">
    <source>
        <dbReference type="ARBA" id="ARBA00023242"/>
    </source>
</evidence>
<keyword evidence="3" id="KW-0238">DNA-binding</keyword>
<evidence type="ECO:0000256" key="6">
    <source>
        <dbReference type="SAM" id="MobiDB-lite"/>
    </source>
</evidence>
<dbReference type="InterPro" id="IPR001138">
    <property type="entry name" value="Zn2Cys6_DnaBD"/>
</dbReference>
<dbReference type="InterPro" id="IPR036864">
    <property type="entry name" value="Zn2-C6_fun-type_DNA-bd_sf"/>
</dbReference>
<evidence type="ECO:0000256" key="3">
    <source>
        <dbReference type="ARBA" id="ARBA00023125"/>
    </source>
</evidence>
<keyword evidence="4" id="KW-0804">Transcription</keyword>
<dbReference type="InterPro" id="IPR051127">
    <property type="entry name" value="Fungal_SecMet_Regulators"/>
</dbReference>
<dbReference type="SUPFAM" id="SSF57701">
    <property type="entry name" value="Zn2/Cys6 DNA-binding domain"/>
    <property type="match status" value="1"/>
</dbReference>
<dbReference type="SMART" id="SM00906">
    <property type="entry name" value="Fungal_trans"/>
    <property type="match status" value="1"/>
</dbReference>
<keyword evidence="9" id="KW-1185">Reference proteome</keyword>
<sequence length="746" mass="82703">MFHTFNLAAPARPGPDQRASSSVLPSRQRQKVSRACDRCRTFRIKCGEKPCPRCVLDKVRCTWTSSPAAKQNSKILVSTGREHHPEPRPRDRVRPDASLEKPEITLAPVTVGRPQMPSAPAGSATEMINEHMELLDRPAYVFAKIDAFFADSRTTSRTSANGAMADPKSAYPGPFPDLPHIAASADSQPPCSERLTGDQETYFLRLFWEAYHPLLQASDEAEFQSLLDLDRRQDSEVGKLTKALVNCMAALGIQYGHGAGLTSRILTLRRCAVNISWIGYGYFRRCRDYIALLTEPTLLSLQCYALMSLYLMNASHFREAYSLLGTAIRDSHSVNLHEEPSERLQPKERIARKRIWWLLFMLDIQCSQQLGKPVAVQTATITCALPSADELIAMPGNTRVCWKNLHVSTYFVHAVKLAVSLAEIQRQITTSKLYEDASSVTALEQRANLLATSLACLEKWSNELPDDLLSPRKNTGHMESMSTAESPIVLELGAPSWLHHQRVLLEVYYHNAYILLQRPFICFPQPSNFSSVQQPQTDHHARSSLQHAITMTIIVYDLCSSSDLFFGWPAILHPLWNATVTILGFIVANPFSSRSRRATQWIFKALSIFEAFAATEPFAARAENLTRSLVAKLNAILTNLDEKSDQTNNRGRIALGLTLQESPDTVTSTTPSSANPVDVLTGSLAGGGFEYTFDNAFSTDDSLCSSIGAVEINTWVAYQDHLDIWNGSHSDGALGTIYALGIGSTP</sequence>
<reference evidence="8 9" key="1">
    <citation type="submission" date="2021-02" db="EMBL/GenBank/DDBJ databases">
        <title>Pan-genome distribution and transcriptional activeness of fungal secondary metabolism genes in Aspergillus section Fumigati.</title>
        <authorList>
            <person name="Takahashi H."/>
            <person name="Umemura M."/>
            <person name="Ninomiya A."/>
            <person name="Kusuya Y."/>
            <person name="Urayama S."/>
            <person name="Shimizu M."/>
            <person name="Watanabe A."/>
            <person name="Kamei K."/>
            <person name="Yaguchi T."/>
            <person name="Hagiwara D."/>
        </authorList>
    </citation>
    <scope>NUCLEOTIDE SEQUENCE [LARGE SCALE GENOMIC DNA]</scope>
    <source>
        <strain evidence="8 9">IFM 47045</strain>
    </source>
</reference>
<comment type="caution">
    <text evidence="8">The sequence shown here is derived from an EMBL/GenBank/DDBJ whole genome shotgun (WGS) entry which is preliminary data.</text>
</comment>
<keyword evidence="5" id="KW-0539">Nucleus</keyword>
<dbReference type="GO" id="GO:0000978">
    <property type="term" value="F:RNA polymerase II cis-regulatory region sequence-specific DNA binding"/>
    <property type="evidence" value="ECO:0007669"/>
    <property type="project" value="TreeGrafter"/>
</dbReference>
<protein>
    <recommendedName>
        <fullName evidence="7">Xylanolytic transcriptional activator regulatory domain-containing protein</fullName>
    </recommendedName>
</protein>
<dbReference type="PANTHER" id="PTHR47424:SF12">
    <property type="entry name" value="TRANSCRIPTION FACTOR ASQA"/>
    <property type="match status" value="1"/>
</dbReference>
<dbReference type="GO" id="GO:0006351">
    <property type="term" value="P:DNA-templated transcription"/>
    <property type="evidence" value="ECO:0007669"/>
    <property type="project" value="InterPro"/>
</dbReference>
<feature type="compositionally biased region" description="Polar residues" evidence="6">
    <location>
        <begin position="18"/>
        <end position="27"/>
    </location>
</feature>
<evidence type="ECO:0000259" key="7">
    <source>
        <dbReference type="SMART" id="SM00906"/>
    </source>
</evidence>
<dbReference type="GO" id="GO:0008270">
    <property type="term" value="F:zinc ion binding"/>
    <property type="evidence" value="ECO:0007669"/>
    <property type="project" value="InterPro"/>
</dbReference>
<dbReference type="AlphaFoldDB" id="A0A9P3F6I4"/>
<dbReference type="Gene3D" id="4.10.240.10">
    <property type="entry name" value="Zn(2)-C6 fungal-type DNA-binding domain"/>
    <property type="match status" value="1"/>
</dbReference>
<dbReference type="GO" id="GO:0000981">
    <property type="term" value="F:DNA-binding transcription factor activity, RNA polymerase II-specific"/>
    <property type="evidence" value="ECO:0007669"/>
    <property type="project" value="InterPro"/>
</dbReference>
<dbReference type="Proteomes" id="UP000710440">
    <property type="component" value="Unassembled WGS sequence"/>
</dbReference>
<evidence type="ECO:0000256" key="1">
    <source>
        <dbReference type="ARBA" id="ARBA00022723"/>
    </source>
</evidence>
<name>A0A9P3F6I4_ASPVI</name>
<dbReference type="InterPro" id="IPR007219">
    <property type="entry name" value="XnlR_reg_dom"/>
</dbReference>
<evidence type="ECO:0000313" key="8">
    <source>
        <dbReference type="EMBL" id="GIK07602.1"/>
    </source>
</evidence>